<keyword evidence="2 4" id="KW-0689">Ribosomal protein</keyword>
<proteinExistence type="inferred from homology"/>
<dbReference type="EMBL" id="BMNL01000001">
    <property type="protein sequence ID" value="GGP19408.1"/>
    <property type="molecule type" value="Genomic_DNA"/>
</dbReference>
<dbReference type="InterPro" id="IPR022295">
    <property type="entry name" value="Ribosomal_P1_arc"/>
</dbReference>
<evidence type="ECO:0000256" key="4">
    <source>
        <dbReference type="HAMAP-Rule" id="MF_01478"/>
    </source>
</evidence>
<evidence type="ECO:0000313" key="6">
    <source>
        <dbReference type="EMBL" id="GGP19408.1"/>
    </source>
</evidence>
<dbReference type="NCBIfam" id="TIGR03685">
    <property type="entry name" value="ribo_P1_arch"/>
    <property type="match status" value="1"/>
</dbReference>
<reference evidence="6" key="2">
    <citation type="submission" date="2020-09" db="EMBL/GenBank/DDBJ databases">
        <authorList>
            <person name="Sun Q."/>
            <person name="Ohkuma M."/>
        </authorList>
    </citation>
    <scope>NUCLEOTIDE SEQUENCE</scope>
    <source>
        <strain evidence="6">JCM 10088</strain>
    </source>
</reference>
<accession>A0A830GTZ3</accession>
<evidence type="ECO:0000256" key="2">
    <source>
        <dbReference type="ARBA" id="ARBA00022980"/>
    </source>
</evidence>
<protein>
    <recommendedName>
        <fullName evidence="4">Large ribosomal subunit protein P1</fullName>
    </recommendedName>
</protein>
<dbReference type="PANTHER" id="PTHR45696:SF10">
    <property type="entry name" value="LARGE RIBOSOMAL SUBUNIT PROTEIN P1"/>
    <property type="match status" value="1"/>
</dbReference>
<dbReference type="Proteomes" id="UP000610960">
    <property type="component" value="Unassembled WGS sequence"/>
</dbReference>
<feature type="compositionally biased region" description="Basic and acidic residues" evidence="5">
    <location>
        <begin position="84"/>
        <end position="94"/>
    </location>
</feature>
<dbReference type="GO" id="GO:0006414">
    <property type="term" value="P:translational elongation"/>
    <property type="evidence" value="ECO:0007669"/>
    <property type="project" value="InterPro"/>
</dbReference>
<dbReference type="GO" id="GO:0003735">
    <property type="term" value="F:structural constituent of ribosome"/>
    <property type="evidence" value="ECO:0007669"/>
    <property type="project" value="InterPro"/>
</dbReference>
<dbReference type="FunFam" id="1.10.10.1410:FF:000002">
    <property type="entry name" value="60S acidic ribosomal protein P2"/>
    <property type="match status" value="1"/>
</dbReference>
<comment type="subunit">
    <text evidence="4">Part of the 50S ribosomal subunit. Homodimer, it forms part of the ribosomal stalk which helps the ribosome interact with GTP-bound translation factors. Forms a heptameric L10(L12)2(L12)2(L12)2 complex, where L10 forms an elongated spine to which the L12 dimers bind in a sequential fashion.</text>
</comment>
<dbReference type="HAMAP" id="MF_01478">
    <property type="entry name" value="Ribosomal_L12_arch"/>
    <property type="match status" value="1"/>
</dbReference>
<comment type="function">
    <text evidence="4">Forms part of the ribosomal stalk, playing a central role in the interaction of the ribosome with GTP-bound translation factors.</text>
</comment>
<comment type="caution">
    <text evidence="6">The sequence shown here is derived from an EMBL/GenBank/DDBJ whole genome shotgun (WGS) entry which is preliminary data.</text>
</comment>
<dbReference type="GO" id="GO:0005840">
    <property type="term" value="C:ribosome"/>
    <property type="evidence" value="ECO:0007669"/>
    <property type="project" value="UniProtKB-KW"/>
</dbReference>
<dbReference type="PANTHER" id="PTHR45696">
    <property type="entry name" value="60S ACIDIC RIBOSOMAL PROTEIN P1"/>
    <property type="match status" value="1"/>
</dbReference>
<dbReference type="Pfam" id="PF00428">
    <property type="entry name" value="Ribosomal_60s"/>
    <property type="match status" value="1"/>
</dbReference>
<sequence>MEYVYATLLLHYAKQPINEENIAKVLQAAGVSADEIKVKALVAAIKDVNIDEAIKTAAFAPAPAAAAPAAQPQAAAAAAAPAGAEKKEEKKEEKSEEETIGGLASLFG</sequence>
<feature type="region of interest" description="Disordered" evidence="5">
    <location>
        <begin position="76"/>
        <end position="108"/>
    </location>
</feature>
<keyword evidence="3 4" id="KW-0687">Ribonucleoprotein</keyword>
<dbReference type="Gene3D" id="1.10.10.1410">
    <property type="match status" value="1"/>
</dbReference>
<dbReference type="RefSeq" id="WP_188595693.1">
    <property type="nucleotide sequence ID" value="NZ_BMNL01000001.1"/>
</dbReference>
<keyword evidence="7" id="KW-1185">Reference proteome</keyword>
<dbReference type="AlphaFoldDB" id="A0A830GTZ3"/>
<dbReference type="InterPro" id="IPR038716">
    <property type="entry name" value="P1/P2_N_sf"/>
</dbReference>
<dbReference type="OrthoDB" id="3337at2157"/>
<organism evidence="6 7">
    <name type="scientific">Thermocladium modestius</name>
    <dbReference type="NCBI Taxonomy" id="62609"/>
    <lineage>
        <taxon>Archaea</taxon>
        <taxon>Thermoproteota</taxon>
        <taxon>Thermoprotei</taxon>
        <taxon>Thermoproteales</taxon>
        <taxon>Thermoproteaceae</taxon>
        <taxon>Thermocladium</taxon>
    </lineage>
</organism>
<dbReference type="InterPro" id="IPR027534">
    <property type="entry name" value="Ribosomal_P1/P2"/>
</dbReference>
<evidence type="ECO:0000313" key="7">
    <source>
        <dbReference type="Proteomes" id="UP000610960"/>
    </source>
</evidence>
<gene>
    <name evidence="6" type="primary">rpl12p</name>
    <name evidence="4" type="synonym">rpl12</name>
    <name evidence="6" type="ORF">GCM10007981_02970</name>
</gene>
<evidence type="ECO:0000256" key="1">
    <source>
        <dbReference type="ARBA" id="ARBA00005436"/>
    </source>
</evidence>
<comment type="similarity">
    <text evidence="1 4">Belongs to the eukaryotic ribosomal protein P1/P2 family.</text>
</comment>
<dbReference type="GO" id="GO:1990904">
    <property type="term" value="C:ribonucleoprotein complex"/>
    <property type="evidence" value="ECO:0007669"/>
    <property type="project" value="UniProtKB-KW"/>
</dbReference>
<dbReference type="CDD" id="cd05832">
    <property type="entry name" value="Ribosomal_L12p"/>
    <property type="match status" value="1"/>
</dbReference>
<evidence type="ECO:0000256" key="5">
    <source>
        <dbReference type="SAM" id="MobiDB-lite"/>
    </source>
</evidence>
<evidence type="ECO:0000256" key="3">
    <source>
        <dbReference type="ARBA" id="ARBA00023274"/>
    </source>
</evidence>
<name>A0A830GTZ3_9CREN</name>
<reference evidence="6" key="1">
    <citation type="journal article" date="2014" name="Int. J. Syst. Evol. Microbiol.">
        <title>Complete genome sequence of Corynebacterium casei LMG S-19264T (=DSM 44701T), isolated from a smear-ripened cheese.</title>
        <authorList>
            <consortium name="US DOE Joint Genome Institute (JGI-PGF)"/>
            <person name="Walter F."/>
            <person name="Albersmeier A."/>
            <person name="Kalinowski J."/>
            <person name="Ruckert C."/>
        </authorList>
    </citation>
    <scope>NUCLEOTIDE SEQUENCE</scope>
    <source>
        <strain evidence="6">JCM 10088</strain>
    </source>
</reference>